<feature type="coiled-coil region" evidence="1">
    <location>
        <begin position="82"/>
        <end position="109"/>
    </location>
</feature>
<feature type="signal peptide" evidence="2">
    <location>
        <begin position="1"/>
        <end position="16"/>
    </location>
</feature>
<dbReference type="EMBL" id="JARKNE010000013">
    <property type="protein sequence ID" value="KAK5773347.1"/>
    <property type="molecule type" value="Genomic_DNA"/>
</dbReference>
<accession>A0ABR0MJQ4</accession>
<evidence type="ECO:0000256" key="2">
    <source>
        <dbReference type="SAM" id="SignalP"/>
    </source>
</evidence>
<evidence type="ECO:0000313" key="4">
    <source>
        <dbReference type="Proteomes" id="UP001358586"/>
    </source>
</evidence>
<sequence>MLYLSFLSLIFQILYNQNPEIVLATEKYERKPIELKYSYKWLEGKHQVALPEAVPDVVAQPVGVGTKEDISSQLSAFEQKILQHLDAEIASQEKVIQQLQANVRRVKALWNDLLAKLLQLGLENLLN</sequence>
<evidence type="ECO:0000256" key="1">
    <source>
        <dbReference type="SAM" id="Coils"/>
    </source>
</evidence>
<keyword evidence="4" id="KW-1185">Reference proteome</keyword>
<reference evidence="3 4" key="1">
    <citation type="submission" date="2023-03" db="EMBL/GenBank/DDBJ databases">
        <title>WGS of Gossypium arboreum.</title>
        <authorList>
            <person name="Yu D."/>
        </authorList>
    </citation>
    <scope>NUCLEOTIDE SEQUENCE [LARGE SCALE GENOMIC DNA]</scope>
    <source>
        <tissue evidence="3">Leaf</tissue>
    </source>
</reference>
<organism evidence="3 4">
    <name type="scientific">Gossypium arboreum</name>
    <name type="common">Tree cotton</name>
    <name type="synonym">Gossypium nanking</name>
    <dbReference type="NCBI Taxonomy" id="29729"/>
    <lineage>
        <taxon>Eukaryota</taxon>
        <taxon>Viridiplantae</taxon>
        <taxon>Streptophyta</taxon>
        <taxon>Embryophyta</taxon>
        <taxon>Tracheophyta</taxon>
        <taxon>Spermatophyta</taxon>
        <taxon>Magnoliopsida</taxon>
        <taxon>eudicotyledons</taxon>
        <taxon>Gunneridae</taxon>
        <taxon>Pentapetalae</taxon>
        <taxon>rosids</taxon>
        <taxon>malvids</taxon>
        <taxon>Malvales</taxon>
        <taxon>Malvaceae</taxon>
        <taxon>Malvoideae</taxon>
        <taxon>Gossypium</taxon>
    </lineage>
</organism>
<feature type="chain" id="PRO_5046261833" evidence="2">
    <location>
        <begin position="17"/>
        <end position="127"/>
    </location>
</feature>
<gene>
    <name evidence="3" type="ORF">PVK06_049653</name>
</gene>
<keyword evidence="2" id="KW-0732">Signal</keyword>
<keyword evidence="1" id="KW-0175">Coiled coil</keyword>
<proteinExistence type="predicted"/>
<protein>
    <submittedName>
        <fullName evidence="3">Uncharacterized protein</fullName>
    </submittedName>
</protein>
<comment type="caution">
    <text evidence="3">The sequence shown here is derived from an EMBL/GenBank/DDBJ whole genome shotgun (WGS) entry which is preliminary data.</text>
</comment>
<dbReference type="Proteomes" id="UP001358586">
    <property type="component" value="Chromosome 13"/>
</dbReference>
<evidence type="ECO:0000313" key="3">
    <source>
        <dbReference type="EMBL" id="KAK5773347.1"/>
    </source>
</evidence>
<name>A0ABR0MJQ4_GOSAR</name>